<comment type="caution">
    <text evidence="3">The sequence shown here is derived from an EMBL/GenBank/DDBJ whole genome shotgun (WGS) entry which is preliminary data.</text>
</comment>
<keyword evidence="4" id="KW-1185">Reference proteome</keyword>
<dbReference type="Gene3D" id="2.20.70.10">
    <property type="match status" value="1"/>
</dbReference>
<feature type="region of interest" description="Disordered" evidence="1">
    <location>
        <begin position="148"/>
        <end position="185"/>
    </location>
</feature>
<dbReference type="Gene3D" id="3.30.300.130">
    <property type="entry name" value="Fe-S cluster assembly (FSCA)"/>
    <property type="match status" value="1"/>
</dbReference>
<reference evidence="4" key="1">
    <citation type="journal article" date="2015" name="PLoS Genet.">
        <title>Genome Sequence and Transcriptome Analyses of Chrysochromulina tobin: Metabolic Tools for Enhanced Algal Fitness in the Prominent Order Prymnesiales (Haptophyceae).</title>
        <authorList>
            <person name="Hovde B.T."/>
            <person name="Deodato C.R."/>
            <person name="Hunsperger H.M."/>
            <person name="Ryken S.A."/>
            <person name="Yost W."/>
            <person name="Jha R.K."/>
            <person name="Patterson J."/>
            <person name="Monnat R.J. Jr."/>
            <person name="Barlow S.B."/>
            <person name="Starkenburg S.R."/>
            <person name="Cattolico R.A."/>
        </authorList>
    </citation>
    <scope>NUCLEOTIDE SEQUENCE</scope>
    <source>
        <strain evidence="4">CCMP291</strain>
    </source>
</reference>
<evidence type="ECO:0000313" key="4">
    <source>
        <dbReference type="Proteomes" id="UP000037460"/>
    </source>
</evidence>
<protein>
    <recommendedName>
        <fullName evidence="2">WW domain-containing protein</fullName>
    </recommendedName>
</protein>
<organism evidence="3 4">
    <name type="scientific">Chrysochromulina tobinii</name>
    <dbReference type="NCBI Taxonomy" id="1460289"/>
    <lineage>
        <taxon>Eukaryota</taxon>
        <taxon>Haptista</taxon>
        <taxon>Haptophyta</taxon>
        <taxon>Prymnesiophyceae</taxon>
        <taxon>Prymnesiales</taxon>
        <taxon>Chrysochromulinaceae</taxon>
        <taxon>Chrysochromulina</taxon>
    </lineage>
</organism>
<name>A0A0M0K0E4_9EUKA</name>
<dbReference type="SUPFAM" id="SSF51045">
    <property type="entry name" value="WW domain"/>
    <property type="match status" value="1"/>
</dbReference>
<evidence type="ECO:0000313" key="3">
    <source>
        <dbReference type="EMBL" id="KOO32279.1"/>
    </source>
</evidence>
<proteinExistence type="predicted"/>
<dbReference type="OrthoDB" id="446939at2759"/>
<dbReference type="PANTHER" id="PTHR36018">
    <property type="entry name" value="OS09G0481800 PROTEIN"/>
    <property type="match status" value="1"/>
</dbReference>
<dbReference type="InterPro" id="IPR001202">
    <property type="entry name" value="WW_dom"/>
</dbReference>
<dbReference type="EMBL" id="JWZX01001811">
    <property type="protein sequence ID" value="KOO32279.1"/>
    <property type="molecule type" value="Genomic_DNA"/>
</dbReference>
<dbReference type="CDD" id="cd00201">
    <property type="entry name" value="WW"/>
    <property type="match status" value="1"/>
</dbReference>
<evidence type="ECO:0000256" key="1">
    <source>
        <dbReference type="SAM" id="MobiDB-lite"/>
    </source>
</evidence>
<dbReference type="PROSITE" id="PS50020">
    <property type="entry name" value="WW_DOMAIN_2"/>
    <property type="match status" value="1"/>
</dbReference>
<dbReference type="PANTHER" id="PTHR36018:SF1">
    <property type="entry name" value="OS09G0481800 PROTEIN"/>
    <property type="match status" value="1"/>
</dbReference>
<dbReference type="AlphaFoldDB" id="A0A0M0K0E4"/>
<gene>
    <name evidence="3" type="ORF">Ctob_010676</name>
</gene>
<dbReference type="SMART" id="SM00456">
    <property type="entry name" value="WW"/>
    <property type="match status" value="1"/>
</dbReference>
<accession>A0A0M0K0E4</accession>
<dbReference type="InterPro" id="IPR036020">
    <property type="entry name" value="WW_dom_sf"/>
</dbReference>
<feature type="domain" description="WW" evidence="2">
    <location>
        <begin position="117"/>
        <end position="151"/>
    </location>
</feature>
<dbReference type="Pfam" id="PF00397">
    <property type="entry name" value="WW"/>
    <property type="match status" value="1"/>
</dbReference>
<dbReference type="Proteomes" id="UP000037460">
    <property type="component" value="Unassembled WGS sequence"/>
</dbReference>
<evidence type="ECO:0000259" key="2">
    <source>
        <dbReference type="PROSITE" id="PS50020"/>
    </source>
</evidence>
<sequence length="185" mass="20194">MAEAPPPRELTEENARAVLQECMEDLGTLFGSNAESLAVGITGAADFVDLEGPILVISLSGRFWHQRSMVVERVKKYVMDRIPECVDVEIVDVAQLDDTNPTDLEEKFAELDAAWASGEAAQWEEHLDDESGLPYYYNRSSGESVWEKPAALDAPAITTPAGTRSRGTESASFGNDGGRRPDQFG</sequence>
<dbReference type="InterPro" id="IPR034904">
    <property type="entry name" value="FSCA_dom_sf"/>
</dbReference>